<gene>
    <name evidence="2" type="ORF">SAMN02745229_03225</name>
</gene>
<keyword evidence="1" id="KW-1133">Transmembrane helix</keyword>
<evidence type="ECO:0000313" key="3">
    <source>
        <dbReference type="Proteomes" id="UP000184278"/>
    </source>
</evidence>
<accession>A0A1M6BUS9</accession>
<dbReference type="STRING" id="1121131.SAMN02745229_03225"/>
<protein>
    <submittedName>
        <fullName evidence="2">Uncharacterized protein</fullName>
    </submittedName>
</protein>
<sequence length="325" mass="36003">MKAENLYKAMNYIDDEIIYRNGKVEGIGDIKQKSKKQVNKKQVFRIMAAVAASAVLFTGMGIIRPWEKAVVNTGTGDGSDIEVVNNDTNTSLVQSTRNMFVITANAAEPISDEQDSAVASGDIMSICNTTASFGSSLYMDQRFAISGENIEKVKISTDKCNIYSVVPIYEGDADYEKAQRYETSGNDDYQLVVDEEGTGEDAPMEGISNHYEHLVVAGSTYEGIYDNTMMFGMSVPQELWSTNSDLQKSFWEDIDQVAGATITIEVTFTDGSIEVHHYQLSTGKIFVPTDENGYNQWDNLTRFLTAEEEAAGESYAYGYLMNKID</sequence>
<dbReference type="EMBL" id="FQXK01000032">
    <property type="protein sequence ID" value="SHI52542.1"/>
    <property type="molecule type" value="Genomic_DNA"/>
</dbReference>
<keyword evidence="1" id="KW-0472">Membrane</keyword>
<evidence type="ECO:0000313" key="2">
    <source>
        <dbReference type="EMBL" id="SHI52542.1"/>
    </source>
</evidence>
<feature type="transmembrane region" description="Helical" evidence="1">
    <location>
        <begin position="43"/>
        <end position="63"/>
    </location>
</feature>
<organism evidence="2 3">
    <name type="scientific">Butyrivibrio fibrisolvens DSM 3071</name>
    <dbReference type="NCBI Taxonomy" id="1121131"/>
    <lineage>
        <taxon>Bacteria</taxon>
        <taxon>Bacillati</taxon>
        <taxon>Bacillota</taxon>
        <taxon>Clostridia</taxon>
        <taxon>Lachnospirales</taxon>
        <taxon>Lachnospiraceae</taxon>
        <taxon>Butyrivibrio</taxon>
    </lineage>
</organism>
<dbReference type="GeneID" id="89511708"/>
<name>A0A1M6BUS9_BUTFI</name>
<proteinExistence type="predicted"/>
<keyword evidence="1" id="KW-0812">Transmembrane</keyword>
<evidence type="ECO:0000256" key="1">
    <source>
        <dbReference type="SAM" id="Phobius"/>
    </source>
</evidence>
<dbReference type="AlphaFoldDB" id="A0A1M6BUS9"/>
<reference evidence="3" key="1">
    <citation type="submission" date="2016-11" db="EMBL/GenBank/DDBJ databases">
        <authorList>
            <person name="Varghese N."/>
            <person name="Submissions S."/>
        </authorList>
    </citation>
    <scope>NUCLEOTIDE SEQUENCE [LARGE SCALE GENOMIC DNA]</scope>
    <source>
        <strain evidence="3">DSM 3071</strain>
    </source>
</reference>
<dbReference type="RefSeq" id="WP_073389270.1">
    <property type="nucleotide sequence ID" value="NZ_FQXK01000032.1"/>
</dbReference>
<keyword evidence="3" id="KW-1185">Reference proteome</keyword>
<dbReference type="Proteomes" id="UP000184278">
    <property type="component" value="Unassembled WGS sequence"/>
</dbReference>
<dbReference type="OrthoDB" id="9987199at2"/>